<feature type="transmembrane region" description="Helical" evidence="2">
    <location>
        <begin position="38"/>
        <end position="58"/>
    </location>
</feature>
<keyword evidence="2" id="KW-0812">Transmembrane</keyword>
<sequence length="85" mass="9381">MSERPDRFAIDVPPRLLVGLGSGILLLVVLAFAESLDLLAFAAVLSYLAIYLFSFVLLRPPPERDVEPAPVSTRRQSTDNRDQPS</sequence>
<comment type="caution">
    <text evidence="3">The sequence shown here is derived from an EMBL/GenBank/DDBJ whole genome shotgun (WGS) entry which is preliminary data.</text>
</comment>
<dbReference type="Proteomes" id="UP000035425">
    <property type="component" value="Unassembled WGS sequence"/>
</dbReference>
<accession>A0ABR5F638</accession>
<dbReference type="RefSeq" id="WP_047222224.1">
    <property type="nucleotide sequence ID" value="NZ_JWIO01000007.1"/>
</dbReference>
<feature type="transmembrane region" description="Helical" evidence="2">
    <location>
        <begin position="12"/>
        <end position="32"/>
    </location>
</feature>
<dbReference type="EMBL" id="JWIO01000007">
    <property type="protein sequence ID" value="KLL12133.1"/>
    <property type="molecule type" value="Genomic_DNA"/>
</dbReference>
<evidence type="ECO:0000256" key="2">
    <source>
        <dbReference type="SAM" id="Phobius"/>
    </source>
</evidence>
<protein>
    <submittedName>
        <fullName evidence="3">Uncharacterized protein</fullName>
    </submittedName>
</protein>
<gene>
    <name evidence="3" type="ORF">FrCorBMG51_06690</name>
</gene>
<name>A0ABR5F638_9ACTN</name>
<evidence type="ECO:0000313" key="3">
    <source>
        <dbReference type="EMBL" id="KLL12133.1"/>
    </source>
</evidence>
<organism evidence="3 4">
    <name type="scientific">Protofrankia coriariae</name>
    <dbReference type="NCBI Taxonomy" id="1562887"/>
    <lineage>
        <taxon>Bacteria</taxon>
        <taxon>Bacillati</taxon>
        <taxon>Actinomycetota</taxon>
        <taxon>Actinomycetes</taxon>
        <taxon>Frankiales</taxon>
        <taxon>Frankiaceae</taxon>
        <taxon>Protofrankia</taxon>
    </lineage>
</organism>
<proteinExistence type="predicted"/>
<keyword evidence="2" id="KW-0472">Membrane</keyword>
<evidence type="ECO:0000256" key="1">
    <source>
        <dbReference type="SAM" id="MobiDB-lite"/>
    </source>
</evidence>
<reference evidence="3 4" key="1">
    <citation type="submission" date="2014-12" db="EMBL/GenBank/DDBJ databases">
        <title>Frankia sp. BMG5.1 draft genome.</title>
        <authorList>
            <person name="Gtari M."/>
            <person name="Ghodhbane-Gtari F."/>
            <person name="Nouioui I."/>
            <person name="Ktari A."/>
            <person name="Hezbri K."/>
            <person name="Mimouni W."/>
            <person name="Sbissi I."/>
            <person name="Ayari A."/>
            <person name="Yamanaka T."/>
            <person name="Normand P."/>
            <person name="Tisa L.S."/>
            <person name="Boudabous A."/>
        </authorList>
    </citation>
    <scope>NUCLEOTIDE SEQUENCE [LARGE SCALE GENOMIC DNA]</scope>
    <source>
        <strain evidence="3 4">BMG5.1</strain>
    </source>
</reference>
<keyword evidence="4" id="KW-1185">Reference proteome</keyword>
<feature type="compositionally biased region" description="Basic and acidic residues" evidence="1">
    <location>
        <begin position="76"/>
        <end position="85"/>
    </location>
</feature>
<feature type="region of interest" description="Disordered" evidence="1">
    <location>
        <begin position="61"/>
        <end position="85"/>
    </location>
</feature>
<keyword evidence="2" id="KW-1133">Transmembrane helix</keyword>
<evidence type="ECO:0000313" key="4">
    <source>
        <dbReference type="Proteomes" id="UP000035425"/>
    </source>
</evidence>